<protein>
    <submittedName>
        <fullName evidence="1">Uncharacterized protein</fullName>
    </submittedName>
</protein>
<dbReference type="EMBL" id="LBVO01000022">
    <property type="protein sequence ID" value="KKQ89599.1"/>
    <property type="molecule type" value="Genomic_DNA"/>
</dbReference>
<name>A0A0G0NUT9_9BACT</name>
<gene>
    <name evidence="1" type="ORF">UT11_C0022G0002</name>
</gene>
<proteinExistence type="predicted"/>
<reference evidence="1 2" key="1">
    <citation type="journal article" date="2015" name="Nature">
        <title>rRNA introns, odd ribosomes, and small enigmatic genomes across a large radiation of phyla.</title>
        <authorList>
            <person name="Brown C.T."/>
            <person name="Hug L.A."/>
            <person name="Thomas B.C."/>
            <person name="Sharon I."/>
            <person name="Castelle C.J."/>
            <person name="Singh A."/>
            <person name="Wilkins M.J."/>
            <person name="Williams K.H."/>
            <person name="Banfield J.F."/>
        </authorList>
    </citation>
    <scope>NUCLEOTIDE SEQUENCE [LARGE SCALE GENOMIC DNA]</scope>
</reference>
<dbReference type="Proteomes" id="UP000033934">
    <property type="component" value="Unassembled WGS sequence"/>
</dbReference>
<dbReference type="AlphaFoldDB" id="A0A0G0NUT9"/>
<comment type="caution">
    <text evidence="1">The sequence shown here is derived from an EMBL/GenBank/DDBJ whole genome shotgun (WGS) entry which is preliminary data.</text>
</comment>
<evidence type="ECO:0000313" key="1">
    <source>
        <dbReference type="EMBL" id="KKQ89599.1"/>
    </source>
</evidence>
<sequence>MTTQTKQLQLLLKQEQRDLAKIRAIQKKVSGESYAESDAEEFEHVEMEE</sequence>
<evidence type="ECO:0000313" key="2">
    <source>
        <dbReference type="Proteomes" id="UP000033934"/>
    </source>
</evidence>
<organism evidence="1 2">
    <name type="scientific">Berkelbacteria bacterium GW2011_GWA2_38_9</name>
    <dbReference type="NCBI Taxonomy" id="1618334"/>
    <lineage>
        <taxon>Bacteria</taxon>
        <taxon>Candidatus Berkelbacteria</taxon>
    </lineage>
</organism>
<accession>A0A0G0NUT9</accession>